<evidence type="ECO:0000313" key="5">
    <source>
        <dbReference type="Proteomes" id="UP000663873"/>
    </source>
</evidence>
<evidence type="ECO:0000256" key="3">
    <source>
        <dbReference type="PROSITE-ProRule" id="PRU00339"/>
    </source>
</evidence>
<dbReference type="InterPro" id="IPR019734">
    <property type="entry name" value="TPR_rpt"/>
</dbReference>
<accession>A0A820KDD8</accession>
<dbReference type="SUPFAM" id="SSF48452">
    <property type="entry name" value="TPR-like"/>
    <property type="match status" value="1"/>
</dbReference>
<dbReference type="SUPFAM" id="SSF56399">
    <property type="entry name" value="ADP-ribosylation"/>
    <property type="match status" value="1"/>
</dbReference>
<sequence length="304" mass="34394">MKQTKGGLMSFNNFLSTSRNRTISLDYARQAIHDDTSMGILFVMAIDPTVCAASNTPFVSVTDEGYFNDNEEEILFSTHTIFRIEQIKPIHDDHTDRLWQVNLTFTGNDDNKLSTLTTHLREDLSRATGWHRFGEILIRLGDPAKAEHLYTILLEAASSDEDRTGYYQQLGRVYSRMGEYSKALSNYERSLQIDKIALSSNHPSLATSYNNIGLVYDSMGKYSKALSNYERSLEICKIALPPNHHSLATSYNNIGLVYDNMGKYSKALSNYERSLEIYKIALPPNHPDLATSYNNIGAVYRNMG</sequence>
<feature type="non-terminal residue" evidence="4">
    <location>
        <position position="304"/>
    </location>
</feature>
<evidence type="ECO:0000256" key="2">
    <source>
        <dbReference type="ARBA" id="ARBA00022803"/>
    </source>
</evidence>
<feature type="repeat" description="TPR" evidence="3">
    <location>
        <begin position="164"/>
        <end position="197"/>
    </location>
</feature>
<evidence type="ECO:0000313" key="4">
    <source>
        <dbReference type="EMBL" id="CAF4341830.1"/>
    </source>
</evidence>
<dbReference type="PROSITE" id="PS50005">
    <property type="entry name" value="TPR"/>
    <property type="match status" value="3"/>
</dbReference>
<keyword evidence="5" id="KW-1185">Reference proteome</keyword>
<protein>
    <submittedName>
        <fullName evidence="4">Uncharacterized protein</fullName>
    </submittedName>
</protein>
<feature type="repeat" description="TPR" evidence="3">
    <location>
        <begin position="248"/>
        <end position="281"/>
    </location>
</feature>
<dbReference type="EMBL" id="CAJOBP010002217">
    <property type="protein sequence ID" value="CAF4341830.1"/>
    <property type="molecule type" value="Genomic_DNA"/>
</dbReference>
<dbReference type="PANTHER" id="PTHR45641">
    <property type="entry name" value="TETRATRICOPEPTIDE REPEAT PROTEIN (AFU_ORTHOLOGUE AFUA_6G03870)"/>
    <property type="match status" value="1"/>
</dbReference>
<keyword evidence="2 3" id="KW-0802">TPR repeat</keyword>
<dbReference type="InterPro" id="IPR011990">
    <property type="entry name" value="TPR-like_helical_dom_sf"/>
</dbReference>
<dbReference type="SMART" id="SM00028">
    <property type="entry name" value="TPR"/>
    <property type="match status" value="4"/>
</dbReference>
<dbReference type="PROSITE" id="PS51996">
    <property type="entry name" value="TR_MART"/>
    <property type="match status" value="1"/>
</dbReference>
<organism evidence="4 5">
    <name type="scientific">Rotaria socialis</name>
    <dbReference type="NCBI Taxonomy" id="392032"/>
    <lineage>
        <taxon>Eukaryota</taxon>
        <taxon>Metazoa</taxon>
        <taxon>Spiralia</taxon>
        <taxon>Gnathifera</taxon>
        <taxon>Rotifera</taxon>
        <taxon>Eurotatoria</taxon>
        <taxon>Bdelloidea</taxon>
        <taxon>Philodinida</taxon>
        <taxon>Philodinidae</taxon>
        <taxon>Rotaria</taxon>
    </lineage>
</organism>
<gene>
    <name evidence="4" type="ORF">UJA718_LOCUS15194</name>
</gene>
<keyword evidence="1" id="KW-0677">Repeat</keyword>
<name>A0A820KDD8_9BILA</name>
<proteinExistence type="predicted"/>
<dbReference type="PROSITE" id="PS50293">
    <property type="entry name" value="TPR_REGION"/>
    <property type="match status" value="3"/>
</dbReference>
<dbReference type="PANTHER" id="PTHR45641:SF1">
    <property type="entry name" value="AAA+ ATPASE DOMAIN-CONTAINING PROTEIN"/>
    <property type="match status" value="1"/>
</dbReference>
<dbReference type="Gene3D" id="3.90.176.10">
    <property type="entry name" value="Toxin ADP-ribosyltransferase, Chain A, domain 1"/>
    <property type="match status" value="1"/>
</dbReference>
<comment type="caution">
    <text evidence="4">The sequence shown here is derived from an EMBL/GenBank/DDBJ whole genome shotgun (WGS) entry which is preliminary data.</text>
</comment>
<dbReference type="Proteomes" id="UP000663873">
    <property type="component" value="Unassembled WGS sequence"/>
</dbReference>
<reference evidence="4" key="1">
    <citation type="submission" date="2021-02" db="EMBL/GenBank/DDBJ databases">
        <authorList>
            <person name="Nowell W R."/>
        </authorList>
    </citation>
    <scope>NUCLEOTIDE SEQUENCE</scope>
</reference>
<dbReference type="Gene3D" id="1.25.40.10">
    <property type="entry name" value="Tetratricopeptide repeat domain"/>
    <property type="match status" value="1"/>
</dbReference>
<dbReference type="Pfam" id="PF13424">
    <property type="entry name" value="TPR_12"/>
    <property type="match status" value="2"/>
</dbReference>
<dbReference type="AlphaFoldDB" id="A0A820KDD8"/>
<evidence type="ECO:0000256" key="1">
    <source>
        <dbReference type="ARBA" id="ARBA00022737"/>
    </source>
</evidence>
<feature type="repeat" description="TPR" evidence="3">
    <location>
        <begin position="206"/>
        <end position="239"/>
    </location>
</feature>